<evidence type="ECO:0000313" key="1">
    <source>
        <dbReference type="EMBL" id="MDO8106713.1"/>
    </source>
</evidence>
<dbReference type="EMBL" id="JAUQYP010000001">
    <property type="protein sequence ID" value="MDO8106713.1"/>
    <property type="molecule type" value="Genomic_DNA"/>
</dbReference>
<gene>
    <name evidence="1" type="ORF">Q6348_05820</name>
</gene>
<keyword evidence="2" id="KW-1185">Reference proteome</keyword>
<dbReference type="Pfam" id="PF02391">
    <property type="entry name" value="MoaE"/>
    <property type="match status" value="1"/>
</dbReference>
<proteinExistence type="predicted"/>
<accession>A0ABT9D788</accession>
<dbReference type="Gene3D" id="3.90.1170.40">
    <property type="entry name" value="Molybdopterin biosynthesis MoaE subunit"/>
    <property type="match status" value="1"/>
</dbReference>
<dbReference type="CDD" id="cd00756">
    <property type="entry name" value="MoaE"/>
    <property type="match status" value="1"/>
</dbReference>
<evidence type="ECO:0000313" key="2">
    <source>
        <dbReference type="Proteomes" id="UP001232536"/>
    </source>
</evidence>
<organism evidence="1 2">
    <name type="scientific">Actinotalea lenta</name>
    <dbReference type="NCBI Taxonomy" id="3064654"/>
    <lineage>
        <taxon>Bacteria</taxon>
        <taxon>Bacillati</taxon>
        <taxon>Actinomycetota</taxon>
        <taxon>Actinomycetes</taxon>
        <taxon>Micrococcales</taxon>
        <taxon>Cellulomonadaceae</taxon>
        <taxon>Actinotalea</taxon>
    </lineage>
</organism>
<dbReference type="RefSeq" id="WP_304600357.1">
    <property type="nucleotide sequence ID" value="NZ_JAUQYP010000001.1"/>
</dbReference>
<dbReference type="Proteomes" id="UP001232536">
    <property type="component" value="Unassembled WGS sequence"/>
</dbReference>
<dbReference type="SUPFAM" id="SSF54690">
    <property type="entry name" value="Molybdopterin synthase subunit MoaE"/>
    <property type="match status" value="1"/>
</dbReference>
<protein>
    <submittedName>
        <fullName evidence="1">Molybdenum cofactor biosynthesis protein MoaE</fullName>
    </submittedName>
</protein>
<reference evidence="1 2" key="1">
    <citation type="submission" date="2023-07" db="EMBL/GenBank/DDBJ databases">
        <title>Description of novel actinomycetes strains, isolated from tidal flat sediment.</title>
        <authorList>
            <person name="Lu C."/>
        </authorList>
    </citation>
    <scope>NUCLEOTIDE SEQUENCE [LARGE SCALE GENOMIC DNA]</scope>
    <source>
        <strain evidence="1 2">SYSU T00b441</strain>
    </source>
</reference>
<dbReference type="InterPro" id="IPR036563">
    <property type="entry name" value="MoaE_sf"/>
</dbReference>
<dbReference type="InterPro" id="IPR003448">
    <property type="entry name" value="Mopterin_biosynth_MoaE"/>
</dbReference>
<sequence length="150" mass="15617">MSHAALDRSPQAAVRSAIREHALDPAEHVHAITHPAAGAVATFVGQVRDHDPAVSGEVVALEYSAHPDAPQILHRLAHAAAAQDGVLGLAVSHRVGRLGVGDVAVVAAVATAHRALAFRVCADLVETVKAELPVWKREILADGNALWVGL</sequence>
<dbReference type="PANTHER" id="PTHR23404">
    <property type="entry name" value="MOLYBDOPTERIN SYNTHASE RELATED"/>
    <property type="match status" value="1"/>
</dbReference>
<comment type="caution">
    <text evidence="1">The sequence shown here is derived from an EMBL/GenBank/DDBJ whole genome shotgun (WGS) entry which is preliminary data.</text>
</comment>
<name>A0ABT9D788_9CELL</name>